<keyword evidence="5" id="KW-0472">Membrane</keyword>
<dbReference type="SUPFAM" id="SSF47384">
    <property type="entry name" value="Homodimeric domain of signal transducing histidine kinase"/>
    <property type="match status" value="1"/>
</dbReference>
<evidence type="ECO:0000256" key="3">
    <source>
        <dbReference type="ARBA" id="ARBA00022553"/>
    </source>
</evidence>
<evidence type="ECO:0000259" key="6">
    <source>
        <dbReference type="PROSITE" id="PS50109"/>
    </source>
</evidence>
<evidence type="ECO:0000256" key="5">
    <source>
        <dbReference type="SAM" id="Phobius"/>
    </source>
</evidence>
<dbReference type="Pfam" id="PF02518">
    <property type="entry name" value="HATPase_c"/>
    <property type="match status" value="1"/>
</dbReference>
<dbReference type="InterPro" id="IPR001789">
    <property type="entry name" value="Sig_transdc_resp-reg_receiver"/>
</dbReference>
<dbReference type="InterPro" id="IPR005467">
    <property type="entry name" value="His_kinase_dom"/>
</dbReference>
<dbReference type="Gene3D" id="3.40.50.2300">
    <property type="match status" value="1"/>
</dbReference>
<dbReference type="InterPro" id="IPR036890">
    <property type="entry name" value="HATPase_C_sf"/>
</dbReference>
<dbReference type="CDD" id="cd00082">
    <property type="entry name" value="HisKA"/>
    <property type="match status" value="1"/>
</dbReference>
<proteinExistence type="predicted"/>
<accession>A0A1M6F9G7</accession>
<name>A0A1M6F9G7_9FLAO</name>
<feature type="modified residue" description="4-aspartylphosphate" evidence="4">
    <location>
        <position position="665"/>
    </location>
</feature>
<dbReference type="FunFam" id="3.30.565.10:FF:000010">
    <property type="entry name" value="Sensor histidine kinase RcsC"/>
    <property type="match status" value="1"/>
</dbReference>
<dbReference type="PROSITE" id="PS50109">
    <property type="entry name" value="HIS_KIN"/>
    <property type="match status" value="1"/>
</dbReference>
<keyword evidence="5" id="KW-0812">Transmembrane</keyword>
<dbReference type="PANTHER" id="PTHR45339">
    <property type="entry name" value="HYBRID SIGNAL TRANSDUCTION HISTIDINE KINASE J"/>
    <property type="match status" value="1"/>
</dbReference>
<comment type="catalytic activity">
    <reaction evidence="1">
        <text>ATP + protein L-histidine = ADP + protein N-phospho-L-histidine.</text>
        <dbReference type="EC" id="2.7.13.3"/>
    </reaction>
</comment>
<dbReference type="Proteomes" id="UP000184225">
    <property type="component" value="Unassembled WGS sequence"/>
</dbReference>
<dbReference type="GO" id="GO:0000155">
    <property type="term" value="F:phosphorelay sensor kinase activity"/>
    <property type="evidence" value="ECO:0007669"/>
    <property type="project" value="InterPro"/>
</dbReference>
<keyword evidence="3 4" id="KW-0597">Phosphoprotein</keyword>
<dbReference type="AlphaFoldDB" id="A0A1M6F9G7"/>
<dbReference type="SUPFAM" id="SSF55874">
    <property type="entry name" value="ATPase domain of HSP90 chaperone/DNA topoisomerase II/histidine kinase"/>
    <property type="match status" value="1"/>
</dbReference>
<feature type="transmembrane region" description="Helical" evidence="5">
    <location>
        <begin position="304"/>
        <end position="324"/>
    </location>
</feature>
<dbReference type="RefSeq" id="WP_084112887.1">
    <property type="nucleotide sequence ID" value="NZ_FQYY01000006.1"/>
</dbReference>
<reference evidence="8 9" key="1">
    <citation type="submission" date="2016-11" db="EMBL/GenBank/DDBJ databases">
        <authorList>
            <person name="Jaros S."/>
            <person name="Januszkiewicz K."/>
            <person name="Wedrychowicz H."/>
        </authorList>
    </citation>
    <scope>NUCLEOTIDE SEQUENCE [LARGE SCALE GENOMIC DNA]</scope>
    <source>
        <strain evidence="8 9">DSM 21425</strain>
    </source>
</reference>
<evidence type="ECO:0000256" key="4">
    <source>
        <dbReference type="PROSITE-ProRule" id="PRU00169"/>
    </source>
</evidence>
<dbReference type="SUPFAM" id="SSF48452">
    <property type="entry name" value="TPR-like"/>
    <property type="match status" value="1"/>
</dbReference>
<dbReference type="InterPro" id="IPR011006">
    <property type="entry name" value="CheY-like_superfamily"/>
</dbReference>
<feature type="domain" description="Histidine kinase" evidence="6">
    <location>
        <begin position="364"/>
        <end position="585"/>
    </location>
</feature>
<dbReference type="PANTHER" id="PTHR45339:SF5">
    <property type="entry name" value="HISTIDINE KINASE"/>
    <property type="match status" value="1"/>
</dbReference>
<dbReference type="InterPro" id="IPR004358">
    <property type="entry name" value="Sig_transdc_His_kin-like_C"/>
</dbReference>
<dbReference type="SMART" id="SM00448">
    <property type="entry name" value="REC"/>
    <property type="match status" value="1"/>
</dbReference>
<evidence type="ECO:0000313" key="8">
    <source>
        <dbReference type="EMBL" id="SHI94249.1"/>
    </source>
</evidence>
<dbReference type="EMBL" id="FQYY01000006">
    <property type="protein sequence ID" value="SHI94249.1"/>
    <property type="molecule type" value="Genomic_DNA"/>
</dbReference>
<organism evidence="8 9">
    <name type="scientific">Mesonia phycicola</name>
    <dbReference type="NCBI Taxonomy" id="579105"/>
    <lineage>
        <taxon>Bacteria</taxon>
        <taxon>Pseudomonadati</taxon>
        <taxon>Bacteroidota</taxon>
        <taxon>Flavobacteriia</taxon>
        <taxon>Flavobacteriales</taxon>
        <taxon>Flavobacteriaceae</taxon>
        <taxon>Mesonia</taxon>
    </lineage>
</organism>
<keyword evidence="9" id="KW-1185">Reference proteome</keyword>
<dbReference type="OrthoDB" id="4457677at2"/>
<dbReference type="SMART" id="SM00387">
    <property type="entry name" value="HATPase_c"/>
    <property type="match status" value="1"/>
</dbReference>
<dbReference type="Gene3D" id="1.10.287.130">
    <property type="match status" value="1"/>
</dbReference>
<dbReference type="SMART" id="SM00388">
    <property type="entry name" value="HisKA"/>
    <property type="match status" value="1"/>
</dbReference>
<evidence type="ECO:0000256" key="1">
    <source>
        <dbReference type="ARBA" id="ARBA00000085"/>
    </source>
</evidence>
<dbReference type="STRING" id="579105.SAMN04488096_10614"/>
<protein>
    <recommendedName>
        <fullName evidence="2">histidine kinase</fullName>
        <ecNumber evidence="2">2.7.13.3</ecNumber>
    </recommendedName>
</protein>
<dbReference type="Pfam" id="PF00512">
    <property type="entry name" value="HisKA"/>
    <property type="match status" value="1"/>
</dbReference>
<dbReference type="InterPro" id="IPR036097">
    <property type="entry name" value="HisK_dim/P_sf"/>
</dbReference>
<evidence type="ECO:0000256" key="2">
    <source>
        <dbReference type="ARBA" id="ARBA00012438"/>
    </source>
</evidence>
<feature type="domain" description="Response regulatory" evidence="7">
    <location>
        <begin position="616"/>
        <end position="730"/>
    </location>
</feature>
<gene>
    <name evidence="8" type="ORF">SAMN04488096_10614</name>
</gene>
<keyword evidence="5" id="KW-1133">Transmembrane helix</keyword>
<dbReference type="Gene3D" id="1.25.40.10">
    <property type="entry name" value="Tetratricopeptide repeat domain"/>
    <property type="match status" value="1"/>
</dbReference>
<dbReference type="Pfam" id="PF00072">
    <property type="entry name" value="Response_reg"/>
    <property type="match status" value="1"/>
</dbReference>
<sequence>MFICFHSTLKAQNGIQEISGVEVSSYERMIDSIHYSYDYYNYPQLVRKLVFISKIAENEHSNLLIVLSKYYRADIFYKAHRYREAKKVLEETFKLNIPIDARESLYPYDYYLYLNILIGLKEYDLAKNIIKEKALFEEEPRTLERNLRDLIKAKLLFADGDFENSLLLLDSIEERVENYPCMYLLSEVYYLKSLIFKQQSDFENAILYATKNLDHTIDSGFVFLELQTLDLLANIYKETRNKDKQIEFLSKANSLKASILNFQQEEFTEEKNLKSTSINSAVKTILELSSTNLQQQKSLKYNQLAIILSILFIVILSLFTVSLYKNNNLRKRANQLLYKKNKDLVESREKTLAATKYREQFLSTITHELRTPIYAVTGLTYLLLKEDPTEKQTEYLKSLKYSGEHLLSLINNVLDINKLELNKVESVKFDFYIKPQLNNTLSTLERAARENNVELHLEIDPQIPKLLNGDMIKISQVIINLVSNAIKFSKNGDVWVRLKLVKESSKQVKIKFEVEDNGRGIPKDMHQAIFEKFNQGADRINANYGGTGLGLPIVKNLLEFLKSEIHLESELGSGSKFYFTVNLNKVLKKDVITSGIRMKEEDFDDQNFQKVFDNKKVLVVEDNKLNQKITCKILEKKNLFCDIANNGEEAVSLAQKNKYDIILMDIHMPVMDGIEAIKIIRENKDETPIIALTAVNVSEEINDFLLYGFNDVIPKPYKTEMFYEKIYKAIVSNPNNFEANS</sequence>
<dbReference type="SUPFAM" id="SSF52172">
    <property type="entry name" value="CheY-like"/>
    <property type="match status" value="1"/>
</dbReference>
<dbReference type="InterPro" id="IPR003661">
    <property type="entry name" value="HisK_dim/P_dom"/>
</dbReference>
<evidence type="ECO:0000313" key="9">
    <source>
        <dbReference type="Proteomes" id="UP000184225"/>
    </source>
</evidence>
<dbReference type="PROSITE" id="PS50110">
    <property type="entry name" value="RESPONSE_REGULATORY"/>
    <property type="match status" value="1"/>
</dbReference>
<evidence type="ECO:0000259" key="7">
    <source>
        <dbReference type="PROSITE" id="PS50110"/>
    </source>
</evidence>
<dbReference type="PRINTS" id="PR00344">
    <property type="entry name" value="BCTRLSENSOR"/>
</dbReference>
<dbReference type="InterPro" id="IPR003594">
    <property type="entry name" value="HATPase_dom"/>
</dbReference>
<dbReference type="EC" id="2.7.13.3" evidence="2"/>
<dbReference type="CDD" id="cd17546">
    <property type="entry name" value="REC_hyHK_CKI1_RcsC-like"/>
    <property type="match status" value="1"/>
</dbReference>
<dbReference type="InterPro" id="IPR011990">
    <property type="entry name" value="TPR-like_helical_dom_sf"/>
</dbReference>
<dbReference type="CDD" id="cd16922">
    <property type="entry name" value="HATPase_EvgS-ArcB-TorS-like"/>
    <property type="match status" value="1"/>
</dbReference>
<dbReference type="Gene3D" id="3.30.565.10">
    <property type="entry name" value="Histidine kinase-like ATPase, C-terminal domain"/>
    <property type="match status" value="1"/>
</dbReference>